<keyword evidence="9" id="KW-0067">ATP-binding</keyword>
<keyword evidence="5" id="KW-0547">Nucleotide-binding</keyword>
<dbReference type="CDD" id="cd22332">
    <property type="entry name" value="HsdR_N"/>
    <property type="match status" value="1"/>
</dbReference>
<evidence type="ECO:0000259" key="11">
    <source>
        <dbReference type="Pfam" id="PF04313"/>
    </source>
</evidence>
<reference evidence="13" key="1">
    <citation type="submission" date="2020-06" db="EMBL/GenBank/DDBJ databases">
        <title>Unique genomic features of the anaerobic methanotrophic archaea.</title>
        <authorList>
            <person name="Chadwick G.L."/>
            <person name="Skennerton C.T."/>
            <person name="Laso-Perez R."/>
            <person name="Leu A.O."/>
            <person name="Speth D.R."/>
            <person name="Yu H."/>
            <person name="Morgan-Lang C."/>
            <person name="Hatzenpichler R."/>
            <person name="Goudeau D."/>
            <person name="Malmstrom R."/>
            <person name="Brazelton W.J."/>
            <person name="Woyke T."/>
            <person name="Hallam S.J."/>
            <person name="Tyson G.W."/>
            <person name="Wegener G."/>
            <person name="Boetius A."/>
            <person name="Orphan V."/>
        </authorList>
    </citation>
    <scope>NUCLEOTIDE SEQUENCE</scope>
</reference>
<dbReference type="Gene3D" id="3.40.50.300">
    <property type="entry name" value="P-loop containing nucleotide triphosphate hydrolases"/>
    <property type="match status" value="1"/>
</dbReference>
<evidence type="ECO:0000256" key="8">
    <source>
        <dbReference type="ARBA" id="ARBA00022801"/>
    </source>
</evidence>
<dbReference type="GO" id="GO:0009307">
    <property type="term" value="P:DNA restriction-modification system"/>
    <property type="evidence" value="ECO:0007669"/>
    <property type="project" value="UniProtKB-KW"/>
</dbReference>
<evidence type="ECO:0000256" key="10">
    <source>
        <dbReference type="ARBA" id="ARBA00023125"/>
    </source>
</evidence>
<keyword evidence="7" id="KW-0255">Endonuclease</keyword>
<feature type="domain" description="Restriction endonuclease type I HsdR N-terminal" evidence="11">
    <location>
        <begin position="3"/>
        <end position="90"/>
    </location>
</feature>
<evidence type="ECO:0000256" key="4">
    <source>
        <dbReference type="ARBA" id="ARBA00022722"/>
    </source>
</evidence>
<dbReference type="EMBL" id="MT631162">
    <property type="protein sequence ID" value="QNO45934.1"/>
    <property type="molecule type" value="Genomic_DNA"/>
</dbReference>
<evidence type="ECO:0000256" key="7">
    <source>
        <dbReference type="ARBA" id="ARBA00022759"/>
    </source>
</evidence>
<dbReference type="InterPro" id="IPR027417">
    <property type="entry name" value="P-loop_NTPase"/>
</dbReference>
<gene>
    <name evidence="13" type="ORF">DMJHIOCL_00013</name>
</gene>
<proteinExistence type="inferred from homology"/>
<comment type="similarity">
    <text evidence="2">Belongs to the HsdR family.</text>
</comment>
<comment type="catalytic activity">
    <reaction evidence="1">
        <text>Endonucleolytic cleavage of DNA to give random double-stranded fragments with terminal 5'-phosphates, ATP is simultaneously hydrolyzed.</text>
        <dbReference type="EC" id="3.1.21.3"/>
    </reaction>
</comment>
<evidence type="ECO:0000256" key="2">
    <source>
        <dbReference type="ARBA" id="ARBA00008598"/>
    </source>
</evidence>
<name>A0A7G9YD50_9EURY</name>
<evidence type="ECO:0000256" key="6">
    <source>
        <dbReference type="ARBA" id="ARBA00022747"/>
    </source>
</evidence>
<evidence type="ECO:0000256" key="5">
    <source>
        <dbReference type="ARBA" id="ARBA00022741"/>
    </source>
</evidence>
<evidence type="ECO:0000256" key="3">
    <source>
        <dbReference type="ARBA" id="ARBA00012654"/>
    </source>
</evidence>
<dbReference type="GO" id="GO:0005524">
    <property type="term" value="F:ATP binding"/>
    <property type="evidence" value="ECO:0007669"/>
    <property type="project" value="UniProtKB-KW"/>
</dbReference>
<dbReference type="PANTHER" id="PTHR30195:SF15">
    <property type="entry name" value="TYPE I RESTRICTION ENZYME HINDI ENDONUCLEASE SUBUNIT"/>
    <property type="match status" value="1"/>
</dbReference>
<dbReference type="EC" id="3.1.21.3" evidence="3"/>
<keyword evidence="10" id="KW-0238">DNA-binding</keyword>
<evidence type="ECO:0000259" key="12">
    <source>
        <dbReference type="Pfam" id="PF18766"/>
    </source>
</evidence>
<dbReference type="InterPro" id="IPR040980">
    <property type="entry name" value="SWI2_SNF2"/>
</dbReference>
<keyword evidence="8" id="KW-0378">Hydrolase</keyword>
<accession>A0A7G9YD50</accession>
<evidence type="ECO:0000313" key="13">
    <source>
        <dbReference type="EMBL" id="QNO45934.1"/>
    </source>
</evidence>
<dbReference type="PANTHER" id="PTHR30195">
    <property type="entry name" value="TYPE I SITE-SPECIFIC DEOXYRIBONUCLEASE PROTEIN SUBUNIT M AND R"/>
    <property type="match status" value="1"/>
</dbReference>
<dbReference type="GO" id="GO:0003677">
    <property type="term" value="F:DNA binding"/>
    <property type="evidence" value="ECO:0007669"/>
    <property type="project" value="UniProtKB-KW"/>
</dbReference>
<dbReference type="InterPro" id="IPR051268">
    <property type="entry name" value="Type-I_R_enzyme_R_subunit"/>
</dbReference>
<keyword evidence="6" id="KW-0680">Restriction system</keyword>
<protein>
    <recommendedName>
        <fullName evidence="3">type I site-specific deoxyribonuclease</fullName>
        <ecNumber evidence="3">3.1.21.3</ecNumber>
    </recommendedName>
</protein>
<organism evidence="13">
    <name type="scientific">Candidatus Methanogaster sp. ANME-2c ERB4</name>
    <dbReference type="NCBI Taxonomy" id="2759911"/>
    <lineage>
        <taxon>Archaea</taxon>
        <taxon>Methanobacteriati</taxon>
        <taxon>Methanobacteriota</taxon>
        <taxon>Stenosarchaea group</taxon>
        <taxon>Methanomicrobia</taxon>
        <taxon>Methanosarcinales</taxon>
        <taxon>ANME-2 cluster</taxon>
        <taxon>Candidatus Methanogasteraceae</taxon>
        <taxon>Candidatus Methanogaster</taxon>
    </lineage>
</organism>
<dbReference type="AlphaFoldDB" id="A0A7G9YD50"/>
<evidence type="ECO:0000256" key="1">
    <source>
        <dbReference type="ARBA" id="ARBA00000851"/>
    </source>
</evidence>
<keyword evidence="4" id="KW-0540">Nuclease</keyword>
<dbReference type="Pfam" id="PF04313">
    <property type="entry name" value="HSDR_N"/>
    <property type="match status" value="1"/>
</dbReference>
<feature type="domain" description="SWI2/SNF2 ATPase" evidence="12">
    <location>
        <begin position="147"/>
        <end position="294"/>
    </location>
</feature>
<sequence>MSDNNDFFLASQFWVTGEMYKRRADLVGFVNGIPFLFIELKAPHKRLETAYTDNLTDYKDTIPHILWYNQLVILSNGSESKVGSATSEWEHFADWKKINDEGEEGIISLETMIRGTCAPERLLDLVENYMVFMEVPGGLVKLVAKNHQYFGVERAIAALSDIKSRNGKLGVFWHTPGSGKSVSMIFFSQKILRKVSGNWTFVIVTDRKDLDTQIYKNFANTGVVTEEQAQATSSAHLRQLLGEDHRYIFTLIQKFRAGKGEAHPVLSERSDIIVIADEAHRSQYDTLARNMRTAHYPMPHSSRLPEPR</sequence>
<dbReference type="InterPro" id="IPR007409">
    <property type="entry name" value="Restrct_endonuc_type1_HsdR_N"/>
</dbReference>
<dbReference type="SUPFAM" id="SSF52540">
    <property type="entry name" value="P-loop containing nucleoside triphosphate hydrolases"/>
    <property type="match status" value="1"/>
</dbReference>
<dbReference type="Gene3D" id="3.90.1570.50">
    <property type="match status" value="1"/>
</dbReference>
<dbReference type="Pfam" id="PF18766">
    <property type="entry name" value="SWI2_SNF2"/>
    <property type="match status" value="1"/>
</dbReference>
<dbReference type="GO" id="GO:0009035">
    <property type="term" value="F:type I site-specific deoxyribonuclease activity"/>
    <property type="evidence" value="ECO:0007669"/>
    <property type="project" value="UniProtKB-EC"/>
</dbReference>
<evidence type="ECO:0000256" key="9">
    <source>
        <dbReference type="ARBA" id="ARBA00022840"/>
    </source>
</evidence>